<reference evidence="1 2" key="1">
    <citation type="journal article" date="2022" name="Front. Microbiol.">
        <title>Male-killing mechanisms vary between Spiroplasma species.</title>
        <authorList>
            <person name="Arai H."/>
            <person name="Inoue M."/>
            <person name="Kageyama D."/>
        </authorList>
    </citation>
    <scope>NUCLEOTIDE SEQUENCE [LARGE SCALE GENOMIC DNA]</scope>
    <source>
        <strain evidence="2">sHm</strain>
    </source>
</reference>
<dbReference type="Proteomes" id="UP001163387">
    <property type="component" value="Chromosome"/>
</dbReference>
<dbReference type="RefSeq" id="WP_281749001.1">
    <property type="nucleotide sequence ID" value="NZ_AP026933.1"/>
</dbReference>
<name>A0ABM8BSD1_9MOLU</name>
<keyword evidence="2" id="KW-1185">Reference proteome</keyword>
<accession>A0ABM8BSD1</accession>
<dbReference type="EMBL" id="AP026933">
    <property type="protein sequence ID" value="BDT02766.1"/>
    <property type="molecule type" value="Genomic_DNA"/>
</dbReference>
<sequence>MLNNNNNLLNQKEQQEKETIVEVNEQMVEQFESEIFQLSEKICDLENQLLSKNLFRIF</sequence>
<evidence type="ECO:0000313" key="2">
    <source>
        <dbReference type="Proteomes" id="UP001163387"/>
    </source>
</evidence>
<proteinExistence type="predicted"/>
<organism evidence="1 2">
    <name type="scientific">Spiroplasma ixodetis</name>
    <dbReference type="NCBI Taxonomy" id="2141"/>
    <lineage>
        <taxon>Bacteria</taxon>
        <taxon>Bacillati</taxon>
        <taxon>Mycoplasmatota</taxon>
        <taxon>Mollicutes</taxon>
        <taxon>Entomoplasmatales</taxon>
        <taxon>Spiroplasmataceae</taxon>
        <taxon>Spiroplasma</taxon>
    </lineage>
</organism>
<evidence type="ECO:0000313" key="1">
    <source>
        <dbReference type="EMBL" id="BDT02766.1"/>
    </source>
</evidence>
<gene>
    <name evidence="1" type="ORF">SHM_04120</name>
</gene>
<protein>
    <submittedName>
        <fullName evidence="1">Uncharacterized protein</fullName>
    </submittedName>
</protein>